<feature type="domain" description="Thioesterase" evidence="3">
    <location>
        <begin position="426"/>
        <end position="534"/>
    </location>
</feature>
<gene>
    <name evidence="6" type="primary">mpas-0</name>
    <name evidence="6" type="ORF">Forpe1208_v011791</name>
</gene>
<accession>A0A8J5TQ63</accession>
<name>A0A8J5TQ63_FUSOX</name>
<evidence type="ECO:0000259" key="4">
    <source>
        <dbReference type="Pfam" id="PF08242"/>
    </source>
</evidence>
<dbReference type="Pfam" id="PF00975">
    <property type="entry name" value="Thioesterase"/>
    <property type="match status" value="1"/>
</dbReference>
<dbReference type="InterPro" id="IPR013217">
    <property type="entry name" value="Methyltransf_12"/>
</dbReference>
<dbReference type="Proteomes" id="UP000694050">
    <property type="component" value="Unassembled WGS sequence"/>
</dbReference>
<evidence type="ECO:0000259" key="3">
    <source>
        <dbReference type="Pfam" id="PF00975"/>
    </source>
</evidence>
<dbReference type="Pfam" id="PF08242">
    <property type="entry name" value="Methyltransf_12"/>
    <property type="match status" value="1"/>
</dbReference>
<proteinExistence type="predicted"/>
<reference evidence="6" key="1">
    <citation type="submission" date="2021-04" db="EMBL/GenBank/DDBJ databases">
        <title>First draft genome resource for Brassicaceae pathogens Fusarium oxysporum f. sp. raphani and Fusarium oxysporum f. sp. rapae.</title>
        <authorList>
            <person name="Asai S."/>
        </authorList>
    </citation>
    <scope>NUCLEOTIDE SEQUENCE</scope>
    <source>
        <strain evidence="6">Tf1208</strain>
    </source>
</reference>
<feature type="region of interest" description="Disordered" evidence="2">
    <location>
        <begin position="1"/>
        <end position="24"/>
    </location>
</feature>
<protein>
    <submittedName>
        <fullName evidence="6">Methylphloroacetophenone synthase</fullName>
    </submittedName>
</protein>
<dbReference type="InterPro" id="IPR001031">
    <property type="entry name" value="Thioesterase"/>
</dbReference>
<keyword evidence="1" id="KW-0808">Transferase</keyword>
<evidence type="ECO:0000313" key="7">
    <source>
        <dbReference type="Proteomes" id="UP000694050"/>
    </source>
</evidence>
<dbReference type="CDD" id="cd02440">
    <property type="entry name" value="AdoMet_MTases"/>
    <property type="match status" value="1"/>
</dbReference>
<sequence>MSRELSTPGAPITTPGDEKGLMTSSGSRSLHAAFLQVGGDLDVHANDTKLTGYWDLVYPQQLKVVAAFSVEGFERLGCPVWSYVEGEKLPTLIATLPIYQRELARLWDILEEAGAVVKKGNTFMRGPASSGNIKSGSNSNSASGIRSAKELSEELMAAFPQFASAHGLADLLGPYLAEYLTGQADPIAMLFGSDAGRTLLEDFYANGPDLRAATQRLYEFIAVAIRIPAAASSDEEPFRVLEVGAGTGGTTRHLVPLLQATGLPFTYTFTDVSASLVARAKSSSLLGNVPEVDYRKLDIEEPPPADLVVRYHVVVSSNCVHATRNLGSSLLHIRQLLRPRDGCLALIELTQKLAWYDLVWGLLDGWWLFDDGRTCALQKGASRESRGVYVICGLVAELDQPCPVRATSMLLTTPVPASPLERGCNIFLVPDGSGSGNVFNPLAPLLSTVDNVSIFALNSPFVRNDVAADLELDLNYSPIVEQQAAIYVAELKHRQPEGRYLFGGHSVGGIMAYEMSRQLLEQGDAVEKIFLIDTACLTYGNSLPRVLVDYLEHHSSVPKKGNKNSGSLFKSHYFTLAGRQSAVYKPTRLLGLSIPRYVLFSARHGVQKQTQTPQPEYSLSEKPIV</sequence>
<feature type="domain" description="Methyltransferase fungal type helix-turn-helix" evidence="5">
    <location>
        <begin position="40"/>
        <end position="122"/>
    </location>
</feature>
<dbReference type="InterPro" id="IPR041068">
    <property type="entry name" value="HTH_51"/>
</dbReference>
<dbReference type="Pfam" id="PF18558">
    <property type="entry name" value="HTH_51"/>
    <property type="match status" value="1"/>
</dbReference>
<evidence type="ECO:0000256" key="1">
    <source>
        <dbReference type="ARBA" id="ARBA00022679"/>
    </source>
</evidence>
<feature type="domain" description="Methyltransferase type 12" evidence="4">
    <location>
        <begin position="241"/>
        <end position="342"/>
    </location>
</feature>
<evidence type="ECO:0000313" key="6">
    <source>
        <dbReference type="EMBL" id="KAG7409220.1"/>
    </source>
</evidence>
<dbReference type="GO" id="GO:0016740">
    <property type="term" value="F:transferase activity"/>
    <property type="evidence" value="ECO:0007669"/>
    <property type="project" value="UniProtKB-KW"/>
</dbReference>
<dbReference type="EMBL" id="JAELUQ010000008">
    <property type="protein sequence ID" value="KAG7409220.1"/>
    <property type="molecule type" value="Genomic_DNA"/>
</dbReference>
<evidence type="ECO:0000256" key="2">
    <source>
        <dbReference type="SAM" id="MobiDB-lite"/>
    </source>
</evidence>
<comment type="caution">
    <text evidence="6">The sequence shown here is derived from an EMBL/GenBank/DDBJ whole genome shotgun (WGS) entry which is preliminary data.</text>
</comment>
<dbReference type="AlphaFoldDB" id="A0A8J5TQ63"/>
<evidence type="ECO:0000259" key="5">
    <source>
        <dbReference type="Pfam" id="PF18558"/>
    </source>
</evidence>
<organism evidence="6 7">
    <name type="scientific">Fusarium oxysporum f. sp. rapae</name>
    <dbReference type="NCBI Taxonomy" id="485398"/>
    <lineage>
        <taxon>Eukaryota</taxon>
        <taxon>Fungi</taxon>
        <taxon>Dikarya</taxon>
        <taxon>Ascomycota</taxon>
        <taxon>Pezizomycotina</taxon>
        <taxon>Sordariomycetes</taxon>
        <taxon>Hypocreomycetidae</taxon>
        <taxon>Hypocreales</taxon>
        <taxon>Nectriaceae</taxon>
        <taxon>Fusarium</taxon>
        <taxon>Fusarium oxysporum species complex</taxon>
    </lineage>
</organism>